<reference evidence="2 3" key="2">
    <citation type="journal article" date="2019" name="G3 (Bethesda)">
        <title>Hybrid Assembly of the Genome of the Entomopathogenic Nematode Steinernema carpocapsae Identifies the X-Chromosome.</title>
        <authorList>
            <person name="Serra L."/>
            <person name="Macchietto M."/>
            <person name="Macias-Munoz A."/>
            <person name="McGill C.J."/>
            <person name="Rodriguez I.M."/>
            <person name="Rodriguez B."/>
            <person name="Murad R."/>
            <person name="Mortazavi A."/>
        </authorList>
    </citation>
    <scope>NUCLEOTIDE SEQUENCE [LARGE SCALE GENOMIC DNA]</scope>
    <source>
        <strain evidence="2 3">ALL</strain>
    </source>
</reference>
<feature type="signal peptide" evidence="1">
    <location>
        <begin position="1"/>
        <end position="18"/>
    </location>
</feature>
<evidence type="ECO:0000256" key="1">
    <source>
        <dbReference type="SAM" id="SignalP"/>
    </source>
</evidence>
<evidence type="ECO:0000313" key="3">
    <source>
        <dbReference type="Proteomes" id="UP000298663"/>
    </source>
</evidence>
<organism evidence="2 3">
    <name type="scientific">Steinernema carpocapsae</name>
    <name type="common">Entomopathogenic nematode</name>
    <dbReference type="NCBI Taxonomy" id="34508"/>
    <lineage>
        <taxon>Eukaryota</taxon>
        <taxon>Metazoa</taxon>
        <taxon>Ecdysozoa</taxon>
        <taxon>Nematoda</taxon>
        <taxon>Chromadorea</taxon>
        <taxon>Rhabditida</taxon>
        <taxon>Tylenchina</taxon>
        <taxon>Panagrolaimomorpha</taxon>
        <taxon>Strongyloidoidea</taxon>
        <taxon>Steinernematidae</taxon>
        <taxon>Steinernema</taxon>
    </lineage>
</organism>
<dbReference type="EMBL" id="AZBU02000007">
    <property type="protein sequence ID" value="TKR69360.1"/>
    <property type="molecule type" value="Genomic_DNA"/>
</dbReference>
<protein>
    <submittedName>
        <fullName evidence="2">Uncharacterized protein</fullName>
    </submittedName>
</protein>
<evidence type="ECO:0000313" key="2">
    <source>
        <dbReference type="EMBL" id="TKR69360.1"/>
    </source>
</evidence>
<keyword evidence="3" id="KW-1185">Reference proteome</keyword>
<comment type="caution">
    <text evidence="2">The sequence shown here is derived from an EMBL/GenBank/DDBJ whole genome shotgun (WGS) entry which is preliminary data.</text>
</comment>
<sequence>MKLKVLLLFVFFIAATSARFRFVGPALQSERRMVAWSNDDAKPQMKRPLRVTEWLRSLGDDSSPTYTKRWL</sequence>
<reference evidence="2 3" key="1">
    <citation type="journal article" date="2015" name="Genome Biol.">
        <title>Comparative genomics of Steinernema reveals deeply conserved gene regulatory networks.</title>
        <authorList>
            <person name="Dillman A.R."/>
            <person name="Macchietto M."/>
            <person name="Porter C.F."/>
            <person name="Rogers A."/>
            <person name="Williams B."/>
            <person name="Antoshechkin I."/>
            <person name="Lee M.M."/>
            <person name="Goodwin Z."/>
            <person name="Lu X."/>
            <person name="Lewis E.E."/>
            <person name="Goodrich-Blair H."/>
            <person name="Stock S.P."/>
            <person name="Adams B.J."/>
            <person name="Sternberg P.W."/>
            <person name="Mortazavi A."/>
        </authorList>
    </citation>
    <scope>NUCLEOTIDE SEQUENCE [LARGE SCALE GENOMIC DNA]</scope>
    <source>
        <strain evidence="2 3">ALL</strain>
    </source>
</reference>
<proteinExistence type="predicted"/>
<feature type="chain" id="PRO_5020959486" evidence="1">
    <location>
        <begin position="19"/>
        <end position="71"/>
    </location>
</feature>
<accession>A0A4U5MJ07</accession>
<keyword evidence="1" id="KW-0732">Signal</keyword>
<dbReference type="AlphaFoldDB" id="A0A4U5MJ07"/>
<dbReference type="Proteomes" id="UP000298663">
    <property type="component" value="Unassembled WGS sequence"/>
</dbReference>
<name>A0A4U5MJ07_STECR</name>
<gene>
    <name evidence="2" type="ORF">L596_021533</name>
</gene>